<dbReference type="GO" id="GO:0016887">
    <property type="term" value="F:ATP hydrolysis activity"/>
    <property type="evidence" value="ECO:0007669"/>
    <property type="project" value="InterPro"/>
</dbReference>
<dbReference type="Pfam" id="PF00005">
    <property type="entry name" value="ABC_tran"/>
    <property type="match status" value="2"/>
</dbReference>
<dbReference type="CDD" id="cd18577">
    <property type="entry name" value="ABC_6TM_Pgp_ABCB1_D1_like"/>
    <property type="match status" value="1"/>
</dbReference>
<comment type="caution">
    <text evidence="14">The sequence shown here is derived from an EMBL/GenBank/DDBJ whole genome shotgun (WGS) entry which is preliminary data.</text>
</comment>
<dbReference type="GO" id="GO:0005524">
    <property type="term" value="F:ATP binding"/>
    <property type="evidence" value="ECO:0007669"/>
    <property type="project" value="UniProtKB-KW"/>
</dbReference>
<keyword evidence="7" id="KW-0067">ATP-binding</keyword>
<evidence type="ECO:0000256" key="1">
    <source>
        <dbReference type="ARBA" id="ARBA00004651"/>
    </source>
</evidence>
<feature type="transmembrane region" description="Helical" evidence="11">
    <location>
        <begin position="728"/>
        <end position="755"/>
    </location>
</feature>
<dbReference type="PROSITE" id="PS00211">
    <property type="entry name" value="ABC_TRANSPORTER_1"/>
    <property type="match status" value="1"/>
</dbReference>
<dbReference type="GO" id="GO:0005743">
    <property type="term" value="C:mitochondrial inner membrane"/>
    <property type="evidence" value="ECO:0007669"/>
    <property type="project" value="TreeGrafter"/>
</dbReference>
<evidence type="ECO:0000256" key="6">
    <source>
        <dbReference type="ARBA" id="ARBA00022741"/>
    </source>
</evidence>
<dbReference type="FunFam" id="1.20.1560.10:FF:000009">
    <property type="entry name" value="ABC transporter B family member 1"/>
    <property type="match status" value="1"/>
</dbReference>
<dbReference type="SMART" id="SM00382">
    <property type="entry name" value="AAA"/>
    <property type="match status" value="2"/>
</dbReference>
<feature type="transmembrane region" description="Helical" evidence="11">
    <location>
        <begin position="684"/>
        <end position="708"/>
    </location>
</feature>
<reference evidence="14" key="1">
    <citation type="submission" date="2017-07" db="EMBL/GenBank/DDBJ databases">
        <title>Taro Niue Genome Assembly and Annotation.</title>
        <authorList>
            <person name="Atibalentja N."/>
            <person name="Keating K."/>
            <person name="Fields C.J."/>
        </authorList>
    </citation>
    <scope>NUCLEOTIDE SEQUENCE</scope>
    <source>
        <strain evidence="14">Niue_2</strain>
        <tissue evidence="14">Leaf</tissue>
    </source>
</reference>
<evidence type="ECO:0000259" key="12">
    <source>
        <dbReference type="PROSITE" id="PS50893"/>
    </source>
</evidence>
<dbReference type="GO" id="GO:0010328">
    <property type="term" value="F:auxin influx transmembrane transporter activity"/>
    <property type="evidence" value="ECO:0007669"/>
    <property type="project" value="UniProtKB-ARBA"/>
</dbReference>
<dbReference type="Proteomes" id="UP000652761">
    <property type="component" value="Unassembled WGS sequence"/>
</dbReference>
<comment type="similarity">
    <text evidence="2">Belongs to the ABC transporter superfamily. ABCB family. Multidrug resistance exporter (TC 3.A.1.201) subfamily.</text>
</comment>
<evidence type="ECO:0000313" key="15">
    <source>
        <dbReference type="Proteomes" id="UP000652761"/>
    </source>
</evidence>
<evidence type="ECO:0000256" key="10">
    <source>
        <dbReference type="ARBA" id="ARBA00023180"/>
    </source>
</evidence>
<feature type="transmembrane region" description="Helical" evidence="11">
    <location>
        <begin position="35"/>
        <end position="58"/>
    </location>
</feature>
<dbReference type="GO" id="GO:0015421">
    <property type="term" value="F:ABC-type oligopeptide transporter activity"/>
    <property type="evidence" value="ECO:0007669"/>
    <property type="project" value="TreeGrafter"/>
</dbReference>
<dbReference type="CDD" id="cd03249">
    <property type="entry name" value="ABC_MTABC3_MDL1_MDL2"/>
    <property type="match status" value="2"/>
</dbReference>
<dbReference type="Pfam" id="PF00664">
    <property type="entry name" value="ABC_membrane"/>
    <property type="match status" value="2"/>
</dbReference>
<dbReference type="OrthoDB" id="6500128at2759"/>
<dbReference type="InterPro" id="IPR011527">
    <property type="entry name" value="ABC1_TM_dom"/>
</dbReference>
<feature type="domain" description="ABC transporter" evidence="12">
    <location>
        <begin position="352"/>
        <end position="588"/>
    </location>
</feature>
<feature type="transmembrane region" description="Helical" evidence="11">
    <location>
        <begin position="910"/>
        <end position="929"/>
    </location>
</feature>
<evidence type="ECO:0000313" key="14">
    <source>
        <dbReference type="EMBL" id="MQL95598.1"/>
    </source>
</evidence>
<dbReference type="PROSITE" id="PS50893">
    <property type="entry name" value="ABC_TRANSPORTER_2"/>
    <property type="match status" value="2"/>
</dbReference>
<dbReference type="InterPro" id="IPR003593">
    <property type="entry name" value="AAA+_ATPase"/>
</dbReference>
<keyword evidence="10" id="KW-0325">Glycoprotein</keyword>
<accession>A0A843VGU3</accession>
<dbReference type="GO" id="GO:0010329">
    <property type="term" value="F:auxin efflux transmembrane transporter activity"/>
    <property type="evidence" value="ECO:0007669"/>
    <property type="project" value="UniProtKB-ARBA"/>
</dbReference>
<dbReference type="Gene3D" id="3.40.50.300">
    <property type="entry name" value="P-loop containing nucleotide triphosphate hydrolases"/>
    <property type="match status" value="2"/>
</dbReference>
<sequence>MHFQLKSENNKGEDEPTDIVPFYKLFKFADSLDTFLIITGAIAAVANGASTPLMMGLFGDLINSFGETTDKKYVVHGVSKTEYNFNIHVLSEVALLTVAAERQAARIRNLYMKSILRQDITFFDKNNVGEVVGNMSGDTILIQDAMGEKIGKLIQLVSSFLGGFVVAFSHGWLLALVMLSTIPLLVLSTSVMSTVISKMASHGQAAYSEAAIIAEQSISSIRTVASFTREKQVQDRYDKSLKNAYKASVHEGLAAGIGLGSAYCIVFFGYALGIWFGSKMILNNGYTGGRIITVIFALLTGSFSLGQASPCISAFAAGRVAASKMFVTIDRKPEIDASSASGKKLDDIRGDIEFKNVYFSYPARPEEQIFSGFSLLIPSSTTTALVGESGSGKSTVVSLIERFYDPQAGEVLIDGVKIKEFQLRWIRRKIGLVSQEPVLFSCSIRDNIAYGKDDATGEEIKAACELANASKFIDKMPQGLDTMVGEHGIQLSGGQKQRIAIARAVLKNPRILLLDEATSALDVESERTVQDALERAMANRTTILVAHRLTTIKNADLIAVLHRGSIIEKGSHSQLLANPNGAYYRLVCLQKVNQDSNQHKLPDQNDSLLDGGRQSSQCSSFQRSISVGSSGGNSSRNSFSIMFGLPVEIDIQENRIQGPENEKPLQQPQKVYIWRLAYLNKPELLVILLGVVAAVVNGVILPIFGMLLSSIIHTFYGPPNMLSKHSRFWSILFLVLGSVSLVAIPARSYCFAVAGSKLIERIRSMTFSKVVHMEIEWFDEPQNTSGVIGARLSGDAAAVRSLVGDTLALIVQNLATLIAGMVIAFTACWQLALIMLALVPLIGLNGWIQMKFMKGVSANAKVMFEEASQIANEAVGNMRTVASFSAEDKVMKIYEEKCDDPVKLGIRQGFINGIGFGFSFLLVFCAYALSFYSGSRLIEYGETQFTNVFRVFFALNLVAVGISQSSSLLPDATKAGSAADSIFTILDRESKINADNDLGIKLQQVHGSIEFQHVSFCYPTRPDVQIFEDFCLAIEPGKTVALVGESGSGKSSAISLLQRFYDPDSGKILLDGVEIQDLQLRWLRQQMGLVSQEPALFNDTIRANIACGKEGEATEAEIMGAAESANAHKFISGLQQGYETMVGERGIQLSGGQKQRIAITRAIIKEPKILLLDEATSALDAESEQVVQETLDQIMVNRTTIVIAHRLSTIRGADLIAVVRNGVIVEKGKHEALMNIEDGVYASLVALHQGAS</sequence>
<feature type="transmembrane region" description="Helical" evidence="11">
    <location>
        <begin position="291"/>
        <end position="316"/>
    </location>
</feature>
<evidence type="ECO:0000256" key="5">
    <source>
        <dbReference type="ARBA" id="ARBA00022737"/>
    </source>
</evidence>
<dbReference type="EMBL" id="NMUH01001809">
    <property type="protein sequence ID" value="MQL95598.1"/>
    <property type="molecule type" value="Genomic_DNA"/>
</dbReference>
<protein>
    <submittedName>
        <fullName evidence="14">Uncharacterized protein</fullName>
    </submittedName>
</protein>
<feature type="transmembrane region" description="Helical" evidence="11">
    <location>
        <begin position="252"/>
        <end position="276"/>
    </location>
</feature>
<keyword evidence="9 11" id="KW-0472">Membrane</keyword>
<dbReference type="InterPro" id="IPR027417">
    <property type="entry name" value="P-loop_NTPase"/>
</dbReference>
<feature type="transmembrane region" description="Helical" evidence="11">
    <location>
        <begin position="174"/>
        <end position="196"/>
    </location>
</feature>
<evidence type="ECO:0000256" key="3">
    <source>
        <dbReference type="ARBA" id="ARBA00022448"/>
    </source>
</evidence>
<evidence type="ECO:0000256" key="9">
    <source>
        <dbReference type="ARBA" id="ARBA00023136"/>
    </source>
</evidence>
<keyword evidence="6" id="KW-0547">Nucleotide-binding</keyword>
<evidence type="ECO:0000256" key="11">
    <source>
        <dbReference type="SAM" id="Phobius"/>
    </source>
</evidence>
<keyword evidence="5" id="KW-0677">Repeat</keyword>
<evidence type="ECO:0000256" key="8">
    <source>
        <dbReference type="ARBA" id="ARBA00022989"/>
    </source>
</evidence>
<organism evidence="14 15">
    <name type="scientific">Colocasia esculenta</name>
    <name type="common">Wild taro</name>
    <name type="synonym">Arum esculentum</name>
    <dbReference type="NCBI Taxonomy" id="4460"/>
    <lineage>
        <taxon>Eukaryota</taxon>
        <taxon>Viridiplantae</taxon>
        <taxon>Streptophyta</taxon>
        <taxon>Embryophyta</taxon>
        <taxon>Tracheophyta</taxon>
        <taxon>Spermatophyta</taxon>
        <taxon>Magnoliopsida</taxon>
        <taxon>Liliopsida</taxon>
        <taxon>Araceae</taxon>
        <taxon>Aroideae</taxon>
        <taxon>Colocasieae</taxon>
        <taxon>Colocasia</taxon>
    </lineage>
</organism>
<evidence type="ECO:0000256" key="2">
    <source>
        <dbReference type="ARBA" id="ARBA00007577"/>
    </source>
</evidence>
<feature type="transmembrane region" description="Helical" evidence="11">
    <location>
        <begin position="807"/>
        <end position="825"/>
    </location>
</feature>
<dbReference type="Gene3D" id="1.20.1560.10">
    <property type="entry name" value="ABC transporter type 1, transmembrane domain"/>
    <property type="match status" value="1"/>
</dbReference>
<feature type="domain" description="ABC transmembrane type-1" evidence="13">
    <location>
        <begin position="95"/>
        <end position="317"/>
    </location>
</feature>
<keyword evidence="4 11" id="KW-0812">Transmembrane</keyword>
<dbReference type="CDD" id="cd18578">
    <property type="entry name" value="ABC_6TM_Pgp_ABCB1_D2_like"/>
    <property type="match status" value="1"/>
</dbReference>
<dbReference type="InterPro" id="IPR036640">
    <property type="entry name" value="ABC1_TM_sf"/>
</dbReference>
<evidence type="ECO:0000256" key="7">
    <source>
        <dbReference type="ARBA" id="ARBA00022840"/>
    </source>
</evidence>
<evidence type="ECO:0000259" key="13">
    <source>
        <dbReference type="PROSITE" id="PS50929"/>
    </source>
</evidence>
<dbReference type="GO" id="GO:0090374">
    <property type="term" value="P:oligopeptide export from mitochondrion"/>
    <property type="evidence" value="ECO:0007669"/>
    <property type="project" value="TreeGrafter"/>
</dbReference>
<dbReference type="PROSITE" id="PS50929">
    <property type="entry name" value="ABC_TM1F"/>
    <property type="match status" value="2"/>
</dbReference>
<dbReference type="AlphaFoldDB" id="A0A843VGU3"/>
<name>A0A843VGU3_COLES</name>
<keyword evidence="15" id="KW-1185">Reference proteome</keyword>
<evidence type="ECO:0000256" key="4">
    <source>
        <dbReference type="ARBA" id="ARBA00022692"/>
    </source>
</evidence>
<dbReference type="InterPro" id="IPR017871">
    <property type="entry name" value="ABC_transporter-like_CS"/>
</dbReference>
<proteinExistence type="inferred from homology"/>
<keyword evidence="8 11" id="KW-1133">Transmembrane helix</keyword>
<dbReference type="GO" id="GO:0005886">
    <property type="term" value="C:plasma membrane"/>
    <property type="evidence" value="ECO:0007669"/>
    <property type="project" value="UniProtKB-SubCell"/>
</dbReference>
<feature type="domain" description="ABC transporter" evidence="12">
    <location>
        <begin position="1009"/>
        <end position="1246"/>
    </location>
</feature>
<dbReference type="SUPFAM" id="SSF52540">
    <property type="entry name" value="P-loop containing nucleoside triphosphate hydrolases"/>
    <property type="match status" value="2"/>
</dbReference>
<dbReference type="InterPro" id="IPR039421">
    <property type="entry name" value="Type_1_exporter"/>
</dbReference>
<dbReference type="InterPro" id="IPR003439">
    <property type="entry name" value="ABC_transporter-like_ATP-bd"/>
</dbReference>
<dbReference type="PANTHER" id="PTHR43394">
    <property type="entry name" value="ATP-DEPENDENT PERMEASE MDL1, MITOCHONDRIAL"/>
    <property type="match status" value="1"/>
</dbReference>
<dbReference type="PANTHER" id="PTHR43394:SF16">
    <property type="entry name" value="ABC TRANSPORTER B FAMILY MEMBER 4-LIKE ISOFORM X1"/>
    <property type="match status" value="1"/>
</dbReference>
<comment type="subcellular location">
    <subcellularLocation>
        <location evidence="1">Cell membrane</location>
        <topology evidence="1">Multi-pass membrane protein</topology>
    </subcellularLocation>
</comment>
<keyword evidence="3" id="KW-0813">Transport</keyword>
<gene>
    <name evidence="14" type="ORF">Taro_028264</name>
</gene>
<dbReference type="SUPFAM" id="SSF90123">
    <property type="entry name" value="ABC transporter transmembrane region"/>
    <property type="match status" value="2"/>
</dbReference>
<dbReference type="FunFam" id="3.40.50.300:FF:000066">
    <property type="entry name" value="ABC transporter B family member 1"/>
    <property type="match status" value="2"/>
</dbReference>
<feature type="transmembrane region" description="Helical" evidence="11">
    <location>
        <begin position="831"/>
        <end position="848"/>
    </location>
</feature>
<feature type="domain" description="ABC transmembrane type-1" evidence="13">
    <location>
        <begin position="688"/>
        <end position="974"/>
    </location>
</feature>